<evidence type="ECO:0000313" key="2">
    <source>
        <dbReference type="Proteomes" id="UP000324233"/>
    </source>
</evidence>
<gene>
    <name evidence="1" type="ORF">OJF2_04840</name>
</gene>
<keyword evidence="2" id="KW-1185">Reference proteome</keyword>
<sequence>MLHAGLREASLAFPESVSSVHVARGKLGRRAGGIDRLLQRLDCLVKVMVAAADIPEGLDARLIGDAMGIGNPRIFGHEVLGEGLEAGRNSHGPVKLCSYSIAFGLNTLFQGHGRGNAGDSIK</sequence>
<dbReference type="KEGG" id="agv:OJF2_04840"/>
<protein>
    <submittedName>
        <fullName evidence="1">Uncharacterized protein</fullName>
    </submittedName>
</protein>
<dbReference type="EMBL" id="CP042997">
    <property type="protein sequence ID" value="QEH32015.1"/>
    <property type="molecule type" value="Genomic_DNA"/>
</dbReference>
<dbReference type="AlphaFoldDB" id="A0A5B9VW55"/>
<evidence type="ECO:0000313" key="1">
    <source>
        <dbReference type="EMBL" id="QEH32015.1"/>
    </source>
</evidence>
<dbReference type="RefSeq" id="WP_148590887.1">
    <property type="nucleotide sequence ID" value="NZ_CP042997.1"/>
</dbReference>
<name>A0A5B9VW55_9BACT</name>
<organism evidence="1 2">
    <name type="scientific">Aquisphaera giovannonii</name>
    <dbReference type="NCBI Taxonomy" id="406548"/>
    <lineage>
        <taxon>Bacteria</taxon>
        <taxon>Pseudomonadati</taxon>
        <taxon>Planctomycetota</taxon>
        <taxon>Planctomycetia</taxon>
        <taxon>Isosphaerales</taxon>
        <taxon>Isosphaeraceae</taxon>
        <taxon>Aquisphaera</taxon>
    </lineage>
</organism>
<accession>A0A5B9VW55</accession>
<proteinExistence type="predicted"/>
<reference evidence="1 2" key="1">
    <citation type="submission" date="2019-08" db="EMBL/GenBank/DDBJ databases">
        <title>Deep-cultivation of Planctomycetes and their phenomic and genomic characterization uncovers novel biology.</title>
        <authorList>
            <person name="Wiegand S."/>
            <person name="Jogler M."/>
            <person name="Boedeker C."/>
            <person name="Pinto D."/>
            <person name="Vollmers J."/>
            <person name="Rivas-Marin E."/>
            <person name="Kohn T."/>
            <person name="Peeters S.H."/>
            <person name="Heuer A."/>
            <person name="Rast P."/>
            <person name="Oberbeckmann S."/>
            <person name="Bunk B."/>
            <person name="Jeske O."/>
            <person name="Meyerdierks A."/>
            <person name="Storesund J.E."/>
            <person name="Kallscheuer N."/>
            <person name="Luecker S."/>
            <person name="Lage O.M."/>
            <person name="Pohl T."/>
            <person name="Merkel B.J."/>
            <person name="Hornburger P."/>
            <person name="Mueller R.-W."/>
            <person name="Bruemmer F."/>
            <person name="Labrenz M."/>
            <person name="Spormann A.M."/>
            <person name="Op den Camp H."/>
            <person name="Overmann J."/>
            <person name="Amann R."/>
            <person name="Jetten M.S.M."/>
            <person name="Mascher T."/>
            <person name="Medema M.H."/>
            <person name="Devos D.P."/>
            <person name="Kaster A.-K."/>
            <person name="Ovreas L."/>
            <person name="Rohde M."/>
            <person name="Galperin M.Y."/>
            <person name="Jogler C."/>
        </authorList>
    </citation>
    <scope>NUCLEOTIDE SEQUENCE [LARGE SCALE GENOMIC DNA]</scope>
    <source>
        <strain evidence="1 2">OJF2</strain>
    </source>
</reference>
<dbReference type="Proteomes" id="UP000324233">
    <property type="component" value="Chromosome"/>
</dbReference>